<dbReference type="Gene3D" id="2.170.130.10">
    <property type="entry name" value="TonB-dependent receptor, plug domain"/>
    <property type="match status" value="1"/>
</dbReference>
<evidence type="ECO:0000256" key="1">
    <source>
        <dbReference type="SAM" id="SignalP"/>
    </source>
</evidence>
<feature type="domain" description="TonB-dependent receptor plug" evidence="2">
    <location>
        <begin position="135"/>
        <end position="226"/>
    </location>
</feature>
<evidence type="ECO:0000259" key="2">
    <source>
        <dbReference type="Pfam" id="PF07715"/>
    </source>
</evidence>
<reference evidence="5" key="1">
    <citation type="journal article" date="2019" name="Int. J. Syst. Evol. Microbiol.">
        <title>The Global Catalogue of Microorganisms (GCM) 10K type strain sequencing project: providing services to taxonomists for standard genome sequencing and annotation.</title>
        <authorList>
            <consortium name="The Broad Institute Genomics Platform"/>
            <consortium name="The Broad Institute Genome Sequencing Center for Infectious Disease"/>
            <person name="Wu L."/>
            <person name="Ma J."/>
        </authorList>
    </citation>
    <scope>NUCLEOTIDE SEQUENCE [LARGE SCALE GENOMIC DNA]</scope>
    <source>
        <strain evidence="5">CGMCC 1.15795</strain>
    </source>
</reference>
<feature type="signal peptide" evidence="1">
    <location>
        <begin position="1"/>
        <end position="23"/>
    </location>
</feature>
<evidence type="ECO:0000259" key="3">
    <source>
        <dbReference type="Pfam" id="PF14905"/>
    </source>
</evidence>
<dbReference type="InterPro" id="IPR012910">
    <property type="entry name" value="Plug_dom"/>
</dbReference>
<dbReference type="PANTHER" id="PTHR40980:SF4">
    <property type="entry name" value="TONB-DEPENDENT RECEPTOR-LIKE BETA-BARREL DOMAIN-CONTAINING PROTEIN"/>
    <property type="match status" value="1"/>
</dbReference>
<dbReference type="Proteomes" id="UP001597197">
    <property type="component" value="Unassembled WGS sequence"/>
</dbReference>
<keyword evidence="4" id="KW-0675">Receptor</keyword>
<keyword evidence="5" id="KW-1185">Reference proteome</keyword>
<feature type="domain" description="Outer membrane protein beta-barrel" evidence="3">
    <location>
        <begin position="392"/>
        <end position="790"/>
    </location>
</feature>
<dbReference type="SUPFAM" id="SSF49452">
    <property type="entry name" value="Starch-binding domain-like"/>
    <property type="match status" value="1"/>
</dbReference>
<dbReference type="InterPro" id="IPR037066">
    <property type="entry name" value="Plug_dom_sf"/>
</dbReference>
<dbReference type="Pfam" id="PF14905">
    <property type="entry name" value="OMP_b-brl_3"/>
    <property type="match status" value="1"/>
</dbReference>
<accession>A0ABW4QNY7</accession>
<dbReference type="Pfam" id="PF07715">
    <property type="entry name" value="Plug"/>
    <property type="match status" value="1"/>
</dbReference>
<dbReference type="EMBL" id="JBHUFD010000001">
    <property type="protein sequence ID" value="MFD1871278.1"/>
    <property type="molecule type" value="Genomic_DNA"/>
</dbReference>
<feature type="chain" id="PRO_5046912442" evidence="1">
    <location>
        <begin position="24"/>
        <end position="818"/>
    </location>
</feature>
<name>A0ABW4QNY7_9BACT</name>
<dbReference type="InterPro" id="IPR013784">
    <property type="entry name" value="Carb-bd-like_fold"/>
</dbReference>
<organism evidence="4 5">
    <name type="scientific">Hymenobacter bucti</name>
    <dbReference type="NCBI Taxonomy" id="1844114"/>
    <lineage>
        <taxon>Bacteria</taxon>
        <taxon>Pseudomonadati</taxon>
        <taxon>Bacteroidota</taxon>
        <taxon>Cytophagia</taxon>
        <taxon>Cytophagales</taxon>
        <taxon>Hymenobacteraceae</taxon>
        <taxon>Hymenobacter</taxon>
    </lineage>
</organism>
<protein>
    <submittedName>
        <fullName evidence="4">TonB-dependent receptor domain-containing protein</fullName>
    </submittedName>
</protein>
<gene>
    <name evidence="4" type="ORF">ACFSDX_02490</name>
</gene>
<dbReference type="RefSeq" id="WP_382311621.1">
    <property type="nucleotide sequence ID" value="NZ_JBHUFD010000001.1"/>
</dbReference>
<evidence type="ECO:0000313" key="4">
    <source>
        <dbReference type="EMBL" id="MFD1871278.1"/>
    </source>
</evidence>
<sequence>MPFSKFTQWLVVGGILAPGAVLAQGQAAVSGTVGSAGQPAPALVTVTLHRAADSVVVKTEFTDAKGAFELQAPVGGRYLVSAAQVGFRRYWSSAFALPGTGVVLPAISLEPSQATALKEVTVAGRRPLYERLADRTVVNVADSPLAAGASTFDILGRSPNVAVGSNNELALRGRQGVLVVLDGKRVPLTGNDLADYLRALPAEQVQRIELITNPPASYDAQGGAGVIAITLKKDQRLGTNGSLNASYGRGRYGKFVGGGTLNYRRKNLNLYGTYAFNDRQYYTQFDFDRYFGATATLPATRSNQSNYQYLKQLTHSAKVGFDLNLSKRTLLGVSVTGLASRTTNETTGDAFFYGDNGTLTNRIYSRAEQDVKRPNGSVNLNLRHAFADSATARTISADADYARYGNSRQLKLVTLQDVQAQSPTELTGDQSSKLGIGTAKVDYSQPLPHRTRLEAGAKVTQVASDNTVAFVNRTGVNPTDYVYTPRTDISQPFAYRENVNAAYVSLRGKLAQTSVQAGLRGEQTNIRADLGGATVREQHYFQLFPSLLVQRTLNKNHALALSAARRIDRPSYLQVSPLRVYLDATSYSTGNYNLQPQTSYNFEVSHTYKGKFTTALAYARTNQPFVVAQLPSPDGGRVVVNQYVNLSTQNFYTLNLIAPLEITKSWTLYANVLAYYNQYQGTLNSTMLDRGRLACNLTANNSFVLPRGWVAELNGFYESREVGGFQLLQHRGQVGAAVQKIFWNKQATFRLNATDVFYTTPLRVTSMYDNFSETFYRRQDTRVFTAAFSYRFGNTKVAAARKRAAGAEDELRRAADTQ</sequence>
<evidence type="ECO:0000313" key="5">
    <source>
        <dbReference type="Proteomes" id="UP001597197"/>
    </source>
</evidence>
<comment type="caution">
    <text evidence="4">The sequence shown here is derived from an EMBL/GenBank/DDBJ whole genome shotgun (WGS) entry which is preliminary data.</text>
</comment>
<proteinExistence type="predicted"/>
<dbReference type="SUPFAM" id="SSF56935">
    <property type="entry name" value="Porins"/>
    <property type="match status" value="1"/>
</dbReference>
<dbReference type="PANTHER" id="PTHR40980">
    <property type="entry name" value="PLUG DOMAIN-CONTAINING PROTEIN"/>
    <property type="match status" value="1"/>
</dbReference>
<keyword evidence="1" id="KW-0732">Signal</keyword>
<dbReference type="InterPro" id="IPR041700">
    <property type="entry name" value="OMP_b-brl_3"/>
</dbReference>